<dbReference type="STRING" id="857566.A0A1E3PPU0"/>
<dbReference type="GO" id="GO:0005634">
    <property type="term" value="C:nucleus"/>
    <property type="evidence" value="ECO:0007669"/>
    <property type="project" value="UniProtKB-SubCell"/>
</dbReference>
<proteinExistence type="inferred from homology"/>
<evidence type="ECO:0000313" key="9">
    <source>
        <dbReference type="EMBL" id="ODQ67254.1"/>
    </source>
</evidence>
<organism evidence="9 10">
    <name type="scientific">Nadsonia fulvescens var. elongata DSM 6958</name>
    <dbReference type="NCBI Taxonomy" id="857566"/>
    <lineage>
        <taxon>Eukaryota</taxon>
        <taxon>Fungi</taxon>
        <taxon>Dikarya</taxon>
        <taxon>Ascomycota</taxon>
        <taxon>Saccharomycotina</taxon>
        <taxon>Dipodascomycetes</taxon>
        <taxon>Dipodascales</taxon>
        <taxon>Dipodascales incertae sedis</taxon>
        <taxon>Nadsonia</taxon>
    </lineage>
</organism>
<dbReference type="GO" id="GO:0006310">
    <property type="term" value="P:DNA recombination"/>
    <property type="evidence" value="ECO:0007669"/>
    <property type="project" value="UniProtKB-UniRule"/>
</dbReference>
<dbReference type="InterPro" id="IPR014854">
    <property type="entry name" value="Nse4_C"/>
</dbReference>
<keyword evidence="3 7" id="KW-0227">DNA damage</keyword>
<comment type="similarity">
    <text evidence="2 7">Belongs to the NSE4 family.</text>
</comment>
<reference evidence="9 10" key="1">
    <citation type="journal article" date="2016" name="Proc. Natl. Acad. Sci. U.S.A.">
        <title>Comparative genomics of biotechnologically important yeasts.</title>
        <authorList>
            <person name="Riley R."/>
            <person name="Haridas S."/>
            <person name="Wolfe K.H."/>
            <person name="Lopes M.R."/>
            <person name="Hittinger C.T."/>
            <person name="Goeker M."/>
            <person name="Salamov A.A."/>
            <person name="Wisecaver J.H."/>
            <person name="Long T.M."/>
            <person name="Calvey C.H."/>
            <person name="Aerts A.L."/>
            <person name="Barry K.W."/>
            <person name="Choi C."/>
            <person name="Clum A."/>
            <person name="Coughlan A.Y."/>
            <person name="Deshpande S."/>
            <person name="Douglass A.P."/>
            <person name="Hanson S.J."/>
            <person name="Klenk H.-P."/>
            <person name="LaButti K.M."/>
            <person name="Lapidus A."/>
            <person name="Lindquist E.A."/>
            <person name="Lipzen A.M."/>
            <person name="Meier-Kolthoff J.P."/>
            <person name="Ohm R.A."/>
            <person name="Otillar R.P."/>
            <person name="Pangilinan J.L."/>
            <person name="Peng Y."/>
            <person name="Rokas A."/>
            <person name="Rosa C.A."/>
            <person name="Scheuner C."/>
            <person name="Sibirny A.A."/>
            <person name="Slot J.C."/>
            <person name="Stielow J.B."/>
            <person name="Sun H."/>
            <person name="Kurtzman C.P."/>
            <person name="Blackwell M."/>
            <person name="Grigoriev I.V."/>
            <person name="Jeffries T.W."/>
        </authorList>
    </citation>
    <scope>NUCLEOTIDE SEQUENCE [LARGE SCALE GENOMIC DNA]</scope>
    <source>
        <strain evidence="9 10">DSM 6958</strain>
    </source>
</reference>
<evidence type="ECO:0000256" key="4">
    <source>
        <dbReference type="ARBA" id="ARBA00023172"/>
    </source>
</evidence>
<comment type="subcellular location">
    <subcellularLocation>
        <location evidence="1 7">Nucleus</location>
    </subcellularLocation>
</comment>
<protein>
    <recommendedName>
        <fullName evidence="7">Non-structural maintenance of chromosomes element 4</fullName>
    </recommendedName>
</protein>
<gene>
    <name evidence="9" type="ORF">NADFUDRAFT_45417</name>
</gene>
<dbReference type="InterPro" id="IPR027786">
    <property type="entry name" value="Nse4/EID"/>
</dbReference>
<dbReference type="PANTHER" id="PTHR16140">
    <property type="entry name" value="NON-STRUCTURAL MAINTENANCE OF CHROMOSOMES ELEMENT 4"/>
    <property type="match status" value="1"/>
</dbReference>
<keyword evidence="4 7" id="KW-0233">DNA recombination</keyword>
<dbReference type="EMBL" id="KV454407">
    <property type="protein sequence ID" value="ODQ67254.1"/>
    <property type="molecule type" value="Genomic_DNA"/>
</dbReference>
<dbReference type="AlphaFoldDB" id="A0A1E3PPU0"/>
<evidence type="ECO:0000313" key="10">
    <source>
        <dbReference type="Proteomes" id="UP000095009"/>
    </source>
</evidence>
<accession>A0A1E3PPU0</accession>
<keyword evidence="5 7" id="KW-0234">DNA repair</keyword>
<evidence type="ECO:0000256" key="2">
    <source>
        <dbReference type="ARBA" id="ARBA00008997"/>
    </source>
</evidence>
<evidence type="ECO:0000256" key="5">
    <source>
        <dbReference type="ARBA" id="ARBA00023204"/>
    </source>
</evidence>
<name>A0A1E3PPU0_9ASCO</name>
<evidence type="ECO:0000256" key="6">
    <source>
        <dbReference type="ARBA" id="ARBA00023242"/>
    </source>
</evidence>
<evidence type="ECO:0000256" key="1">
    <source>
        <dbReference type="ARBA" id="ARBA00004123"/>
    </source>
</evidence>
<dbReference type="OrthoDB" id="361242at2759"/>
<sequence>MGTSEKHEKEREHREQRQYFRQLDEKLIRNEGTYYSTKLLEGQKSLVEEVVEEANNVYRTVERPTEATYDSAVLVRATTMNLRKARNLKDVTSEFDWSQFIEKITRYTESDTPDFSFKKLGQLAYKHLTRPVGVDFMLGPVAIEKIVKERRKFVRDEIEELKMAEQIDKRELKKSSKTAASSLVKEMYQSISKHFATNNITSMDLFEIIVNPQSFSQTVENMYNLSFLISNGNLMIKSNENGLPEVIIVPEIPDNDEEEGERRRQLPRNQLIMDMNVPVWEDLIKVFNITESFIASRDNEAMSTGQSISTWYG</sequence>
<dbReference type="GO" id="GO:0006281">
    <property type="term" value="P:DNA repair"/>
    <property type="evidence" value="ECO:0007669"/>
    <property type="project" value="UniProtKB-UniRule"/>
</dbReference>
<comment type="function">
    <text evidence="7">Component of the SMC5-SMC6 complex, that promotes sister chromatid alignment after DNA damage and facilitates double-stranded DNA breaks (DSBs) repair via homologous recombination between sister chromatids.</text>
</comment>
<evidence type="ECO:0000256" key="3">
    <source>
        <dbReference type="ARBA" id="ARBA00022763"/>
    </source>
</evidence>
<keyword evidence="10" id="KW-1185">Reference proteome</keyword>
<dbReference type="GO" id="GO:0030915">
    <property type="term" value="C:Smc5-Smc6 complex"/>
    <property type="evidence" value="ECO:0007669"/>
    <property type="project" value="UniProtKB-UniRule"/>
</dbReference>
<evidence type="ECO:0000259" key="8">
    <source>
        <dbReference type="Pfam" id="PF08743"/>
    </source>
</evidence>
<dbReference type="Pfam" id="PF08743">
    <property type="entry name" value="Nse4_C"/>
    <property type="match status" value="1"/>
</dbReference>
<feature type="domain" description="Non-structural maintenance of chromosome element 4 C-terminal" evidence="8">
    <location>
        <begin position="203"/>
        <end position="294"/>
    </location>
</feature>
<evidence type="ECO:0000256" key="7">
    <source>
        <dbReference type="RuleBase" id="RU365071"/>
    </source>
</evidence>
<keyword evidence="6 7" id="KW-0539">Nucleus</keyword>
<comment type="subunit">
    <text evidence="7">Component of the SMC5-SMC6 complex.</text>
</comment>
<dbReference type="Proteomes" id="UP000095009">
    <property type="component" value="Unassembled WGS sequence"/>
</dbReference>
<dbReference type="PANTHER" id="PTHR16140:SF0">
    <property type="entry name" value="NON-STRUCTURAL MAINTENANCE OF CHROMOSOMES ELEMENT 4"/>
    <property type="match status" value="1"/>
</dbReference>